<dbReference type="EMBL" id="UOGD01000143">
    <property type="protein sequence ID" value="VAX19558.1"/>
    <property type="molecule type" value="Genomic_DNA"/>
</dbReference>
<sequence length="70" mass="8356">MGLVEKFTEWFGEKNQKIIDLNLKNERKLLSKELNELESERNKIREYINRLDLLIDVEEKFVSETEKGGN</sequence>
<gene>
    <name evidence="2" type="ORF">MNBD_IGNAVI01-820</name>
</gene>
<evidence type="ECO:0000256" key="1">
    <source>
        <dbReference type="SAM" id="Coils"/>
    </source>
</evidence>
<dbReference type="AlphaFoldDB" id="A0A3B1C6R5"/>
<proteinExistence type="predicted"/>
<protein>
    <submittedName>
        <fullName evidence="2">Uncharacterized protein</fullName>
    </submittedName>
</protein>
<organism evidence="2">
    <name type="scientific">hydrothermal vent metagenome</name>
    <dbReference type="NCBI Taxonomy" id="652676"/>
    <lineage>
        <taxon>unclassified sequences</taxon>
        <taxon>metagenomes</taxon>
        <taxon>ecological metagenomes</taxon>
    </lineage>
</organism>
<feature type="coiled-coil region" evidence="1">
    <location>
        <begin position="20"/>
        <end position="57"/>
    </location>
</feature>
<name>A0A3B1C6R5_9ZZZZ</name>
<evidence type="ECO:0000313" key="2">
    <source>
        <dbReference type="EMBL" id="VAX19558.1"/>
    </source>
</evidence>
<accession>A0A3B1C6R5</accession>
<reference evidence="2" key="1">
    <citation type="submission" date="2018-06" db="EMBL/GenBank/DDBJ databases">
        <authorList>
            <person name="Zhirakovskaya E."/>
        </authorList>
    </citation>
    <scope>NUCLEOTIDE SEQUENCE</scope>
</reference>
<keyword evidence="1" id="KW-0175">Coiled coil</keyword>